<feature type="DNA-binding region" description="OmpR/PhoB-type" evidence="2">
    <location>
        <begin position="17"/>
        <end position="115"/>
    </location>
</feature>
<dbReference type="SUPFAM" id="SSF46894">
    <property type="entry name" value="C-terminal effector domain of the bipartite response regulators"/>
    <property type="match status" value="1"/>
</dbReference>
<accession>A0A0P0RQ11</accession>
<reference evidence="4 5" key="1">
    <citation type="journal article" date="2014" name="Genome Announc.">
        <title>Draft Genome Sequence of the Haloacid-Degrading Burkholderia caribensis Strain MBA4.</title>
        <authorList>
            <person name="Pan Y."/>
            <person name="Kong K.F."/>
            <person name="Tsang J.S."/>
        </authorList>
    </citation>
    <scope>NUCLEOTIDE SEQUENCE [LARGE SCALE GENOMIC DNA]</scope>
    <source>
        <strain evidence="4 5">MBA4</strain>
        <plasmid evidence="5">Plasmid</plasmid>
    </source>
</reference>
<dbReference type="Pfam" id="PF00931">
    <property type="entry name" value="NB-ARC"/>
    <property type="match status" value="1"/>
</dbReference>
<evidence type="ECO:0000256" key="1">
    <source>
        <dbReference type="ARBA" id="ARBA00023125"/>
    </source>
</evidence>
<dbReference type="GO" id="GO:0043531">
    <property type="term" value="F:ADP binding"/>
    <property type="evidence" value="ECO:0007669"/>
    <property type="project" value="InterPro"/>
</dbReference>
<dbReference type="SUPFAM" id="SSF48452">
    <property type="entry name" value="TPR-like"/>
    <property type="match status" value="1"/>
</dbReference>
<evidence type="ECO:0000259" key="3">
    <source>
        <dbReference type="PROSITE" id="PS51755"/>
    </source>
</evidence>
<gene>
    <name evidence="4" type="ORF">K788_0002003</name>
</gene>
<dbReference type="SMART" id="SM00862">
    <property type="entry name" value="Trans_reg_C"/>
    <property type="match status" value="1"/>
</dbReference>
<dbReference type="GeneID" id="69974563"/>
<dbReference type="Gene3D" id="1.10.10.10">
    <property type="entry name" value="Winged helix-like DNA-binding domain superfamily/Winged helix DNA-binding domain"/>
    <property type="match status" value="1"/>
</dbReference>
<keyword evidence="1 2" id="KW-0238">DNA-binding</keyword>
<evidence type="ECO:0000313" key="4">
    <source>
        <dbReference type="EMBL" id="ALL71176.1"/>
    </source>
</evidence>
<protein>
    <submittedName>
        <fullName evidence="4">Transcriptional regulator</fullName>
    </submittedName>
</protein>
<dbReference type="SUPFAM" id="SSF52540">
    <property type="entry name" value="P-loop containing nucleoside triphosphate hydrolases"/>
    <property type="match status" value="1"/>
</dbReference>
<dbReference type="GO" id="GO:0006355">
    <property type="term" value="P:regulation of DNA-templated transcription"/>
    <property type="evidence" value="ECO:0007669"/>
    <property type="project" value="InterPro"/>
</dbReference>
<dbReference type="KEGG" id="bcai:K788_0002003"/>
<dbReference type="GO" id="GO:0000160">
    <property type="term" value="P:phosphorelay signal transduction system"/>
    <property type="evidence" value="ECO:0007669"/>
    <property type="project" value="InterPro"/>
</dbReference>
<dbReference type="RefSeq" id="WP_035992803.1">
    <property type="nucleotide sequence ID" value="NZ_CP012748.1"/>
</dbReference>
<dbReference type="AlphaFoldDB" id="A0A0P0RQ11"/>
<dbReference type="Gene3D" id="1.25.40.10">
    <property type="entry name" value="Tetratricopeptide repeat domain"/>
    <property type="match status" value="1"/>
</dbReference>
<name>A0A0P0RQ11_9BURK</name>
<dbReference type="InterPro" id="IPR027417">
    <property type="entry name" value="P-loop_NTPase"/>
</dbReference>
<dbReference type="PRINTS" id="PR00364">
    <property type="entry name" value="DISEASERSIST"/>
</dbReference>
<dbReference type="Proteomes" id="UP000019146">
    <property type="component" value="Plasmid unnamed"/>
</dbReference>
<dbReference type="InterPro" id="IPR016032">
    <property type="entry name" value="Sig_transdc_resp-reg_C-effctor"/>
</dbReference>
<dbReference type="InterPro" id="IPR058852">
    <property type="entry name" value="HTH_77"/>
</dbReference>
<dbReference type="PANTHER" id="PTHR47691:SF3">
    <property type="entry name" value="HTH-TYPE TRANSCRIPTIONAL REGULATOR RV0890C-RELATED"/>
    <property type="match status" value="1"/>
</dbReference>
<dbReference type="Gene3D" id="3.40.50.300">
    <property type="entry name" value="P-loop containing nucleotide triphosphate hydrolases"/>
    <property type="match status" value="1"/>
</dbReference>
<organism evidence="4 5">
    <name type="scientific">Paraburkholderia caribensis MBA4</name>
    <dbReference type="NCBI Taxonomy" id="1323664"/>
    <lineage>
        <taxon>Bacteria</taxon>
        <taxon>Pseudomonadati</taxon>
        <taxon>Pseudomonadota</taxon>
        <taxon>Betaproteobacteria</taxon>
        <taxon>Burkholderiales</taxon>
        <taxon>Burkholderiaceae</taxon>
        <taxon>Paraburkholderia</taxon>
    </lineage>
</organism>
<keyword evidence="4" id="KW-0614">Plasmid</keyword>
<dbReference type="Pfam" id="PF00486">
    <property type="entry name" value="Trans_reg_C"/>
    <property type="match status" value="1"/>
</dbReference>
<evidence type="ECO:0000256" key="2">
    <source>
        <dbReference type="PROSITE-ProRule" id="PRU01091"/>
    </source>
</evidence>
<geneLocation type="plasmid" evidence="5"/>
<feature type="domain" description="OmpR/PhoB-type" evidence="3">
    <location>
        <begin position="17"/>
        <end position="115"/>
    </location>
</feature>
<dbReference type="PROSITE" id="PS51755">
    <property type="entry name" value="OMPR_PHOB"/>
    <property type="match status" value="1"/>
</dbReference>
<dbReference type="InterPro" id="IPR002182">
    <property type="entry name" value="NB-ARC"/>
</dbReference>
<dbReference type="InterPro" id="IPR036388">
    <property type="entry name" value="WH-like_DNA-bd_sf"/>
</dbReference>
<dbReference type="EMBL" id="CP012748">
    <property type="protein sequence ID" value="ALL71176.1"/>
    <property type="molecule type" value="Genomic_DNA"/>
</dbReference>
<evidence type="ECO:0000313" key="5">
    <source>
        <dbReference type="Proteomes" id="UP000019146"/>
    </source>
</evidence>
<dbReference type="PANTHER" id="PTHR47691">
    <property type="entry name" value="REGULATOR-RELATED"/>
    <property type="match status" value="1"/>
</dbReference>
<dbReference type="Pfam" id="PF25872">
    <property type="entry name" value="HTH_77"/>
    <property type="match status" value="1"/>
</dbReference>
<dbReference type="InterPro" id="IPR011990">
    <property type="entry name" value="TPR-like_helical_dom_sf"/>
</dbReference>
<dbReference type="CDD" id="cd00383">
    <property type="entry name" value="trans_reg_C"/>
    <property type="match status" value="1"/>
</dbReference>
<proteinExistence type="predicted"/>
<dbReference type="InterPro" id="IPR001867">
    <property type="entry name" value="OmpR/PhoB-type_DNA-bd"/>
</dbReference>
<sequence length="915" mass="100423">MFASLSKFGTTASHSVTTNFSFGPFFLFPDKRLLVCHGKQVKLGSRALDILIALVRRAGSVISARDLLAEVWRDTVVEEGSLRFHLVALRKAFADGDPGVTYVMNVPGRGYTFVATVTPCDGIQSGVELKTTRPPARGQLRFVHTGAAIVGREREIEHIARQLEEHRFVSIVGAGGMGKTTVANAVIDRLRADFDGKIVSVDLSVIQDPELVSSTLVAALREGQEAAASISEVCASIGHSRMLVFLDCCEHLIDGVAQAAEVLYRNASGIYILVTSREIVNVDGEFVFRLPPLDAPPPGEPLKAHDALRYSAIRLFVERVVQAGCRFVLTDDNAQSVGRLCRALDGIPLAIELAARQMPTFGLVGILELVDKKSRLMWHGRRTAVPRHQTLGATLDWSYGLLTGLEQVCLRRLAVFVGCFALDAAVAVIGAEDIDRADVLRAINQLSNKSLLDVRSDERAVRYFLLDTTRSYARVKLEDAGELDRLCARHASYYAAAWPADGVTEIEGDTWLADLGNLRAVLEWTLVREQDVVRGCRLVASYAKLLLRKSMLGEARKWTEIALSKLDDGERASLTELDLIAAYGHALLFTGSDSEEVGRAYERGLSIALSLGDSVRHDRLLCGLVMYLYRTSNFEGAYMFASEAAQWIMSCGRDASTVHSMLGVALHMKGDISSSSSLWESVILSTRVNGGEAVQPAELGTNPYLRALSGKARNLWLTGQSSEAERVANDAIESARLLCHPATQCVTLLWAGEVFAWAENWSRLREITDEFDTIVKVNGFTPYRYVVLGLRGQLAYAEGRFEESISLLEGCLDGMTKCHYTMTVSVFRNSLAMALCASTDTVRAIPVCDEAIKSIELHGDELYLPPLLMTKAHAFRLEEDHDASAACLRRAFLLARKQGATAYESQIRQCDSYDV</sequence>
<dbReference type="GO" id="GO:0003677">
    <property type="term" value="F:DNA binding"/>
    <property type="evidence" value="ECO:0007669"/>
    <property type="project" value="UniProtKB-UniRule"/>
</dbReference>